<dbReference type="KEGG" id="mees:MmiEs2_12300"/>
<dbReference type="CDD" id="cd06127">
    <property type="entry name" value="DEDDh"/>
    <property type="match status" value="1"/>
</dbReference>
<sequence>MTVQNCDIPTVFSGYEQIIFIDVETTGLSVKENQIIELAAVRRFESGSLADEKEIDLLVKLPAGEKNPEEIVELTHITDEMLESEGISENEAVDAFLDIIYPAEKTLIIAHNAQFDLSFVLKMLEKYEKSIPVSFDILDTFTVLKDRKAYPHSLKDAIVYYEIVGVENSHRAIDDVKALCEVVKHMKTEKDDLEDYINLIGVHRVHGLQGERIGGISYCVQLLGSKNKRLPDFFREGKRLYEPEKLKETRPLNFKE</sequence>
<dbReference type="InterPro" id="IPR013520">
    <property type="entry name" value="Ribonucl_H"/>
</dbReference>
<dbReference type="EMBL" id="CP131062">
    <property type="protein sequence ID" value="WNY29016.1"/>
    <property type="molecule type" value="Genomic_DNA"/>
</dbReference>
<dbReference type="GeneID" id="85197702"/>
<dbReference type="GO" id="GO:0008408">
    <property type="term" value="F:3'-5' exonuclease activity"/>
    <property type="evidence" value="ECO:0007669"/>
    <property type="project" value="TreeGrafter"/>
</dbReference>
<keyword evidence="2" id="KW-0808">Transferase</keyword>
<dbReference type="Gene3D" id="3.30.420.10">
    <property type="entry name" value="Ribonuclease H-like superfamily/Ribonuclease H"/>
    <property type="match status" value="1"/>
</dbReference>
<dbReference type="SMART" id="SM00479">
    <property type="entry name" value="EXOIII"/>
    <property type="match status" value="1"/>
</dbReference>
<proteinExistence type="predicted"/>
<dbReference type="Pfam" id="PF00929">
    <property type="entry name" value="RNase_T"/>
    <property type="match status" value="1"/>
</dbReference>
<gene>
    <name evidence="2" type="primary">polC</name>
    <name evidence="2" type="ORF">MmiEs2_12300</name>
</gene>
<dbReference type="AlphaFoldDB" id="A0AA96ZYM8"/>
<dbReference type="InterPro" id="IPR036397">
    <property type="entry name" value="RNaseH_sf"/>
</dbReference>
<dbReference type="EC" id="2.7.7.7" evidence="2"/>
<reference evidence="2 3" key="1">
    <citation type="submission" date="2023-07" db="EMBL/GenBank/DDBJ databases">
        <title>Closed genome sequence of Methanimicrococcus sp. Es2.</title>
        <authorList>
            <person name="Protasov E."/>
            <person name="Platt K."/>
            <person name="Reeh H."/>
            <person name="Poehlein A."/>
            <person name="Daniel R."/>
            <person name="Brune A."/>
        </authorList>
    </citation>
    <scope>NUCLEOTIDE SEQUENCE [LARGE SCALE GENOMIC DNA]</scope>
    <source>
        <strain evidence="2 3">Es2</strain>
    </source>
</reference>
<feature type="domain" description="Exonuclease" evidence="1">
    <location>
        <begin position="17"/>
        <end position="192"/>
    </location>
</feature>
<name>A0AA96ZYM8_9EURY</name>
<dbReference type="GO" id="GO:0045004">
    <property type="term" value="P:DNA replication proofreading"/>
    <property type="evidence" value="ECO:0007669"/>
    <property type="project" value="TreeGrafter"/>
</dbReference>
<accession>A0AA96ZYM8</accession>
<dbReference type="RefSeq" id="WP_316559016.1">
    <property type="nucleotide sequence ID" value="NZ_CP131062.1"/>
</dbReference>
<dbReference type="SUPFAM" id="SSF53098">
    <property type="entry name" value="Ribonuclease H-like"/>
    <property type="match status" value="1"/>
</dbReference>
<evidence type="ECO:0000259" key="1">
    <source>
        <dbReference type="SMART" id="SM00479"/>
    </source>
</evidence>
<dbReference type="InterPro" id="IPR012337">
    <property type="entry name" value="RNaseH-like_sf"/>
</dbReference>
<dbReference type="PANTHER" id="PTHR30231:SF41">
    <property type="entry name" value="DNA POLYMERASE III SUBUNIT EPSILON"/>
    <property type="match status" value="1"/>
</dbReference>
<evidence type="ECO:0000313" key="3">
    <source>
        <dbReference type="Proteomes" id="UP001302662"/>
    </source>
</evidence>
<organism evidence="2 3">
    <name type="scientific">Methanimicrococcus stummii</name>
    <dbReference type="NCBI Taxonomy" id="3028294"/>
    <lineage>
        <taxon>Archaea</taxon>
        <taxon>Methanobacteriati</taxon>
        <taxon>Methanobacteriota</taxon>
        <taxon>Stenosarchaea group</taxon>
        <taxon>Methanomicrobia</taxon>
        <taxon>Methanosarcinales</taxon>
        <taxon>Methanosarcinaceae</taxon>
        <taxon>Methanimicrococcus</taxon>
    </lineage>
</organism>
<dbReference type="PANTHER" id="PTHR30231">
    <property type="entry name" value="DNA POLYMERASE III SUBUNIT EPSILON"/>
    <property type="match status" value="1"/>
</dbReference>
<keyword evidence="2" id="KW-0548">Nucleotidyltransferase</keyword>
<keyword evidence="3" id="KW-1185">Reference proteome</keyword>
<dbReference type="Proteomes" id="UP001302662">
    <property type="component" value="Chromosome"/>
</dbReference>
<evidence type="ECO:0000313" key="2">
    <source>
        <dbReference type="EMBL" id="WNY29016.1"/>
    </source>
</evidence>
<dbReference type="GO" id="GO:0005829">
    <property type="term" value="C:cytosol"/>
    <property type="evidence" value="ECO:0007669"/>
    <property type="project" value="TreeGrafter"/>
</dbReference>
<dbReference type="GO" id="GO:0003676">
    <property type="term" value="F:nucleic acid binding"/>
    <property type="evidence" value="ECO:0007669"/>
    <property type="project" value="InterPro"/>
</dbReference>
<dbReference type="GO" id="GO:0003887">
    <property type="term" value="F:DNA-directed DNA polymerase activity"/>
    <property type="evidence" value="ECO:0007669"/>
    <property type="project" value="UniProtKB-EC"/>
</dbReference>
<protein>
    <submittedName>
        <fullName evidence="2">DNA polymerase III PolC-type</fullName>
        <ecNumber evidence="2">2.7.7.7</ecNumber>
    </submittedName>
</protein>